<protein>
    <submittedName>
        <fullName evidence="1">Uncharacterized protein</fullName>
    </submittedName>
</protein>
<dbReference type="EMBL" id="CADCXU010001637">
    <property type="protein sequence ID" value="CAA9994042.1"/>
    <property type="molecule type" value="Genomic_DNA"/>
</dbReference>
<organism evidence="1 3">
    <name type="scientific">Nesidiocoris tenuis</name>
    <dbReference type="NCBI Taxonomy" id="355587"/>
    <lineage>
        <taxon>Eukaryota</taxon>
        <taxon>Metazoa</taxon>
        <taxon>Ecdysozoa</taxon>
        <taxon>Arthropoda</taxon>
        <taxon>Hexapoda</taxon>
        <taxon>Insecta</taxon>
        <taxon>Pterygota</taxon>
        <taxon>Neoptera</taxon>
        <taxon>Paraneoptera</taxon>
        <taxon>Hemiptera</taxon>
        <taxon>Heteroptera</taxon>
        <taxon>Panheteroptera</taxon>
        <taxon>Cimicomorpha</taxon>
        <taxon>Miridae</taxon>
        <taxon>Dicyphina</taxon>
        <taxon>Nesidiocoris</taxon>
    </lineage>
</organism>
<evidence type="ECO:0000313" key="2">
    <source>
        <dbReference type="EMBL" id="CAB0003018.1"/>
    </source>
</evidence>
<feature type="non-terminal residue" evidence="1">
    <location>
        <position position="62"/>
    </location>
</feature>
<accession>A0A6H5FWX9</accession>
<keyword evidence="3" id="KW-1185">Reference proteome</keyword>
<dbReference type="AlphaFoldDB" id="A0A6H5FWX9"/>
<evidence type="ECO:0000313" key="3">
    <source>
        <dbReference type="Proteomes" id="UP000479000"/>
    </source>
</evidence>
<reference evidence="1 3" key="1">
    <citation type="submission" date="2020-02" db="EMBL/GenBank/DDBJ databases">
        <authorList>
            <person name="Ferguson B K."/>
        </authorList>
    </citation>
    <scope>NUCLEOTIDE SEQUENCE [LARGE SCALE GENOMIC DNA]</scope>
</reference>
<gene>
    <name evidence="1" type="ORF">NTEN_LOCUS862</name>
    <name evidence="2" type="ORF">NTEN_LOCUS8712</name>
</gene>
<proteinExistence type="predicted"/>
<dbReference type="EMBL" id="CADCXU010013253">
    <property type="protein sequence ID" value="CAB0003018.1"/>
    <property type="molecule type" value="Genomic_DNA"/>
</dbReference>
<dbReference type="Proteomes" id="UP000479000">
    <property type="component" value="Unassembled WGS sequence"/>
</dbReference>
<sequence length="62" mass="7112">MSPEGKIRRPNSLPTVTECIKYLQLLIAASRFTANPHEPLWMFHWPDRCFVAIQMANGDGRV</sequence>
<name>A0A6H5FWX9_9HEMI</name>
<evidence type="ECO:0000313" key="1">
    <source>
        <dbReference type="EMBL" id="CAA9994042.1"/>
    </source>
</evidence>